<gene>
    <name evidence="2" type="ORF">PZ740_00110</name>
</gene>
<organism evidence="2 3">
    <name type="scientific">Marinimicrococcus flavescens</name>
    <dbReference type="NCBI Taxonomy" id="3031815"/>
    <lineage>
        <taxon>Bacteria</taxon>
        <taxon>Pseudomonadati</taxon>
        <taxon>Pseudomonadota</taxon>
        <taxon>Alphaproteobacteria</taxon>
        <taxon>Geminicoccales</taxon>
        <taxon>Geminicoccaceae</taxon>
        <taxon>Marinimicrococcus</taxon>
    </lineage>
</organism>
<keyword evidence="1" id="KW-0472">Membrane</keyword>
<keyword evidence="1" id="KW-0812">Transmembrane</keyword>
<dbReference type="PANTHER" id="PTHR34821">
    <property type="entry name" value="INNER MEMBRANE PROTEIN YDCZ"/>
    <property type="match status" value="1"/>
</dbReference>
<dbReference type="RefSeq" id="WP_327787188.1">
    <property type="nucleotide sequence ID" value="NZ_JARGEQ010000001.1"/>
</dbReference>
<dbReference type="InterPro" id="IPR006750">
    <property type="entry name" value="YdcZ"/>
</dbReference>
<comment type="caution">
    <text evidence="2">The sequence shown here is derived from an EMBL/GenBank/DDBJ whole genome shotgun (WGS) entry which is preliminary data.</text>
</comment>
<dbReference type="Pfam" id="PF04657">
    <property type="entry name" value="DMT_YdcZ"/>
    <property type="match status" value="1"/>
</dbReference>
<feature type="transmembrane region" description="Helical" evidence="1">
    <location>
        <begin position="97"/>
        <end position="118"/>
    </location>
</feature>
<dbReference type="AlphaFoldDB" id="A0AAP3UYT5"/>
<name>A0AAP3UYT5_9PROT</name>
<dbReference type="Proteomes" id="UP001301140">
    <property type="component" value="Unassembled WGS sequence"/>
</dbReference>
<keyword evidence="3" id="KW-1185">Reference proteome</keyword>
<sequence>MMLWILGASVAAVGMALAVQPLVNARMGFEAGHPVYGAMASTAVSTVLFVVIALLMRLPPPDLRGLQQAPWWGWTGGVIGAGVVLSALLAAPRLGAVTTVVLFIAGQLVFSMLVDHFGWFGVPVRPVDPVRLTGVALLAVGVVLVRWR</sequence>
<feature type="transmembrane region" description="Helical" evidence="1">
    <location>
        <begin position="34"/>
        <end position="59"/>
    </location>
</feature>
<protein>
    <submittedName>
        <fullName evidence="2">DMT family transporter</fullName>
    </submittedName>
</protein>
<keyword evidence="1" id="KW-1133">Transmembrane helix</keyword>
<feature type="transmembrane region" description="Helical" evidence="1">
    <location>
        <begin position="71"/>
        <end position="91"/>
    </location>
</feature>
<reference evidence="2 3" key="1">
    <citation type="submission" date="2023-03" db="EMBL/GenBank/DDBJ databases">
        <title>YIM 152171 draft genome.</title>
        <authorList>
            <person name="Yang Z."/>
        </authorList>
    </citation>
    <scope>NUCLEOTIDE SEQUENCE [LARGE SCALE GENOMIC DNA]</scope>
    <source>
        <strain evidence="2 3">YIM 152171</strain>
    </source>
</reference>
<evidence type="ECO:0000256" key="1">
    <source>
        <dbReference type="SAM" id="Phobius"/>
    </source>
</evidence>
<proteinExistence type="predicted"/>
<dbReference type="PANTHER" id="PTHR34821:SF2">
    <property type="entry name" value="INNER MEMBRANE PROTEIN YDCZ"/>
    <property type="match status" value="1"/>
</dbReference>
<dbReference type="EMBL" id="JARGEQ010000001">
    <property type="protein sequence ID" value="MDF1584783.1"/>
    <property type="molecule type" value="Genomic_DNA"/>
</dbReference>
<evidence type="ECO:0000313" key="3">
    <source>
        <dbReference type="Proteomes" id="UP001301140"/>
    </source>
</evidence>
<feature type="transmembrane region" description="Helical" evidence="1">
    <location>
        <begin position="130"/>
        <end position="147"/>
    </location>
</feature>
<accession>A0AAP3UYT5</accession>
<evidence type="ECO:0000313" key="2">
    <source>
        <dbReference type="EMBL" id="MDF1584783.1"/>
    </source>
</evidence>
<dbReference type="GO" id="GO:0005886">
    <property type="term" value="C:plasma membrane"/>
    <property type="evidence" value="ECO:0007669"/>
    <property type="project" value="TreeGrafter"/>
</dbReference>